<feature type="transmembrane region" description="Helical" evidence="1">
    <location>
        <begin position="75"/>
        <end position="94"/>
    </location>
</feature>
<name>A0ABT7QTH4_9BACT</name>
<accession>A0ABT7QTH4</accession>
<organism evidence="2 3">
    <name type="scientific">Sulfurovum xiamenensis</name>
    <dbReference type="NCBI Taxonomy" id="3019066"/>
    <lineage>
        <taxon>Bacteria</taxon>
        <taxon>Pseudomonadati</taxon>
        <taxon>Campylobacterota</taxon>
        <taxon>Epsilonproteobacteria</taxon>
        <taxon>Campylobacterales</taxon>
        <taxon>Sulfurovaceae</taxon>
        <taxon>Sulfurovum</taxon>
    </lineage>
</organism>
<gene>
    <name evidence="2" type="ORF">PF327_09290</name>
</gene>
<keyword evidence="1" id="KW-0812">Transmembrane</keyword>
<dbReference type="EMBL" id="JAQIBC010000007">
    <property type="protein sequence ID" value="MDM5264388.1"/>
    <property type="molecule type" value="Genomic_DNA"/>
</dbReference>
<keyword evidence="3" id="KW-1185">Reference proteome</keyword>
<feature type="transmembrane region" description="Helical" evidence="1">
    <location>
        <begin position="169"/>
        <end position="188"/>
    </location>
</feature>
<feature type="transmembrane region" description="Helical" evidence="1">
    <location>
        <begin position="26"/>
        <end position="45"/>
    </location>
</feature>
<feature type="transmembrane region" description="Helical" evidence="1">
    <location>
        <begin position="232"/>
        <end position="250"/>
    </location>
</feature>
<comment type="caution">
    <text evidence="2">The sequence shown here is derived from an EMBL/GenBank/DDBJ whole genome shotgun (WGS) entry which is preliminary data.</text>
</comment>
<feature type="transmembrane region" description="Helical" evidence="1">
    <location>
        <begin position="52"/>
        <end position="69"/>
    </location>
</feature>
<feature type="transmembrane region" description="Helical" evidence="1">
    <location>
        <begin position="357"/>
        <end position="380"/>
    </location>
</feature>
<evidence type="ECO:0000313" key="2">
    <source>
        <dbReference type="EMBL" id="MDM5264388.1"/>
    </source>
</evidence>
<feature type="transmembrane region" description="Helical" evidence="1">
    <location>
        <begin position="101"/>
        <end position="123"/>
    </location>
</feature>
<protein>
    <recommendedName>
        <fullName evidence="4">O-Antigen ligase</fullName>
    </recommendedName>
</protein>
<proteinExistence type="predicted"/>
<dbReference type="RefSeq" id="WP_289402295.1">
    <property type="nucleotide sequence ID" value="NZ_JAQIBC010000007.1"/>
</dbReference>
<evidence type="ECO:0000313" key="3">
    <source>
        <dbReference type="Proteomes" id="UP001169066"/>
    </source>
</evidence>
<reference evidence="2" key="1">
    <citation type="submission" date="2023-01" db="EMBL/GenBank/DDBJ databases">
        <title>Sulfurovum sp. XTW-4 genome assembly.</title>
        <authorList>
            <person name="Wang J."/>
        </authorList>
    </citation>
    <scope>NUCLEOTIDE SEQUENCE</scope>
    <source>
        <strain evidence="2">XTW-4</strain>
    </source>
</reference>
<dbReference type="Proteomes" id="UP001169066">
    <property type="component" value="Unassembled WGS sequence"/>
</dbReference>
<keyword evidence="1" id="KW-1133">Transmembrane helix</keyword>
<evidence type="ECO:0000256" key="1">
    <source>
        <dbReference type="SAM" id="Phobius"/>
    </source>
</evidence>
<keyword evidence="1" id="KW-0472">Membrane</keyword>
<sequence>MIINKRTFTDYSILTLFIAMSGVPAFKSKLLTVLEFSVLVLIFILRRKSFDVRFLFFFILIIGITLLQALEFQFFSLVTNFGLLIMVLSAYLIVKILDDKFILYYINILYYIAIVSLVFFIPFTLFPSIASFFTHSITPLFDRLHSPHDSFIFYNITYKEGYLKNSGPFWEPGAYTGYLIIAYVFNFFRESVKMTKKNIVFLLTIFTTISTTAYMTIFIFLFLIYYEKFKNIVFKASMTTVVILIGIYAYNSFDFLGEKIERQIKFAQTMGIQKSNDTQRFLSILRDMEDLKGHELIGRGGHDKTRYDLAPTDKLLQIRTVGITDVLVRVGIIVFIIMFYFLYRSICIYLLSMQEKNKIYCIAIFLSIIFTLISETYFLYPMYWSLLFLQFIYGEKENEKSRIVYV</sequence>
<evidence type="ECO:0008006" key="4">
    <source>
        <dbReference type="Google" id="ProtNLM"/>
    </source>
</evidence>
<feature type="transmembrane region" description="Helical" evidence="1">
    <location>
        <begin position="326"/>
        <end position="351"/>
    </location>
</feature>
<feature type="transmembrane region" description="Helical" evidence="1">
    <location>
        <begin position="200"/>
        <end position="226"/>
    </location>
</feature>